<reference evidence="2" key="1">
    <citation type="submission" date="2021-01" db="EMBL/GenBank/DDBJ databases">
        <authorList>
            <consortium name="Genoscope - CEA"/>
            <person name="William W."/>
        </authorList>
    </citation>
    <scope>NUCLEOTIDE SEQUENCE</scope>
</reference>
<keyword evidence="3" id="KW-1185">Reference proteome</keyword>
<keyword evidence="1" id="KW-0812">Transmembrane</keyword>
<dbReference type="Proteomes" id="UP000689195">
    <property type="component" value="Unassembled WGS sequence"/>
</dbReference>
<evidence type="ECO:0000256" key="1">
    <source>
        <dbReference type="SAM" id="Phobius"/>
    </source>
</evidence>
<organism evidence="2 3">
    <name type="scientific">Paramecium pentaurelia</name>
    <dbReference type="NCBI Taxonomy" id="43138"/>
    <lineage>
        <taxon>Eukaryota</taxon>
        <taxon>Sar</taxon>
        <taxon>Alveolata</taxon>
        <taxon>Ciliophora</taxon>
        <taxon>Intramacronucleata</taxon>
        <taxon>Oligohymenophorea</taxon>
        <taxon>Peniculida</taxon>
        <taxon>Parameciidae</taxon>
        <taxon>Paramecium</taxon>
    </lineage>
</organism>
<evidence type="ECO:0008006" key="4">
    <source>
        <dbReference type="Google" id="ProtNLM"/>
    </source>
</evidence>
<feature type="transmembrane region" description="Helical" evidence="1">
    <location>
        <begin position="1273"/>
        <end position="1293"/>
    </location>
</feature>
<proteinExistence type="predicted"/>
<accession>A0A8S1TWZ9</accession>
<dbReference type="OrthoDB" id="299503at2759"/>
<comment type="caution">
    <text evidence="2">The sequence shown here is derived from an EMBL/GenBank/DDBJ whole genome shotgun (WGS) entry which is preliminary data.</text>
</comment>
<name>A0A8S1TWZ9_9CILI</name>
<dbReference type="EMBL" id="CAJJDO010000027">
    <property type="protein sequence ID" value="CAD8155589.1"/>
    <property type="molecule type" value="Genomic_DNA"/>
</dbReference>
<sequence length="1308" mass="154363">MVYTSSGCTQFQRDSIQIYSTQNEQVMLKYEDIFINRDFSNVSIIDQSETLSYINPIKLLEQVDNDSSSILAINVLLQDLSYEWKNRFTALVKNNLKYKISISNQINTGQHSRIPIFDKFSTEIDADICYDLAFLSNSIIVADCAYVEQNGGMQNIMFFWNDETQTFMKSENDNLIGYTSTIKRKLLVANQQLFRASLYNKDQSQYDSVLEVFNQQGTLEYYIDTNTLKYLTSNTQNLQIVDFRISTVGQIAILNYDGCILVLNYSKRETQWKLLHEFQHGQNAKSFDFNFKIGTYVINFGEKILFQSLTNQFSLTLNTSIDQIYITQSVIFTLSQNTIIRTFDQQLNSISQIEVSNLKFILNDYTQDDIIVIKQNNIGRYLLIKQHTLIFKSKQIYEDTHVSQLIQYLSNNEKCILQIYHSTISTDTERIFLSETNQSLFSGAIPTYPKDAKIQINDQAIYGQNLQLRILNISNTLVNLNIIIKKFDQQIIQIQPSNNSLTLFQVEQIEQEYLVVKQFNNDWVQLTYCSVANSTCQIFEIMKKLDYLRQNNSCTWTSSNTMFIAYPQIEPYSIQVYQVQNKKLFNNIFTTKYQVDKIQKSKEVLLYLSLTNSTIAAYYYSYIDLMNLFEINVQTIQDLGVKQWTPSNIHANQYSNIVFVRNQNDTEVIILSCSLIGFSIIDILKFENKVQDILIFEKYFAIMIDNQYLIYDMTQQENIHFVRQLYSFGYKMNTAIRYTYDGWIYIISDNKLLVYNINKLNVNSLWHVFDNFEERFLAAFNNKLFIKENTIIEFYDQFQFSSNCKMLNTIFIGQINMTTYIQNQNQNIILSSVETIRNMQTSIQLNQDDINVTTRLSKKYQDFCDKISDDWIQNSIVTNIEIKCRDCNNEIQLKPYLNINEINYVEAGLDIKELDLNSMIILYQNKFTILQKANKQIIQEIQFDYKCTQILYQSSSKILLKCIIQESLYIIQWKYINNTFKIDQENLIINSKLLNIALFGQDLFLIEKFQISFYKCSNENFKLNECQLVINIQLPGYYLNIIEIKPFYYIYYYDFQLNILQLDPKSSIQQINQQKYMIDINKIIENHGFQKVQEEWLNLHIISSNKINETIKQEFLFISQTYLHFQILFEFTPKISIQKDKLIVFQNYADWIAVKSISYKNKVIIQYKKDEQSILTLYKQGQQEVITQIGGIQVQAQSDSNFEIISEINEVFLYSLNEKKEKFYNKYILNDDLKLCINGKIENQEIQFNVSNGFTSTVQLVQIDVVYDYFTFWQIWVLIFVILICLGIGYYYWRKRQNEKNRKLYLLE</sequence>
<evidence type="ECO:0000313" key="2">
    <source>
        <dbReference type="EMBL" id="CAD8155589.1"/>
    </source>
</evidence>
<keyword evidence="1" id="KW-0472">Membrane</keyword>
<evidence type="ECO:0000313" key="3">
    <source>
        <dbReference type="Proteomes" id="UP000689195"/>
    </source>
</evidence>
<gene>
    <name evidence="2" type="ORF">PPENT_87.1.T0270192</name>
</gene>
<keyword evidence="1" id="KW-1133">Transmembrane helix</keyword>
<protein>
    <recommendedName>
        <fullName evidence="4">Transmembrane protein</fullName>
    </recommendedName>
</protein>